<reference evidence="1" key="1">
    <citation type="submission" date="2022-07" db="EMBL/GenBank/DDBJ databases">
        <title>Phylogenomic reconstructions and comparative analyses of Kickxellomycotina fungi.</title>
        <authorList>
            <person name="Reynolds N.K."/>
            <person name="Stajich J.E."/>
            <person name="Barry K."/>
            <person name="Grigoriev I.V."/>
            <person name="Crous P."/>
            <person name="Smith M.E."/>
        </authorList>
    </citation>
    <scope>NUCLEOTIDE SEQUENCE</scope>
    <source>
        <strain evidence="1">NRRL 5244</strain>
    </source>
</reference>
<gene>
    <name evidence="1" type="primary">msh1</name>
    <name evidence="1" type="ORF">FBU59_001723</name>
</gene>
<organism evidence="1 2">
    <name type="scientific">Linderina macrospora</name>
    <dbReference type="NCBI Taxonomy" id="4868"/>
    <lineage>
        <taxon>Eukaryota</taxon>
        <taxon>Fungi</taxon>
        <taxon>Fungi incertae sedis</taxon>
        <taxon>Zoopagomycota</taxon>
        <taxon>Kickxellomycotina</taxon>
        <taxon>Kickxellomycetes</taxon>
        <taxon>Kickxellales</taxon>
        <taxon>Kickxellaceae</taxon>
        <taxon>Linderina</taxon>
    </lineage>
</organism>
<sequence length="648" mass="72815">MHIAPPTVYANAQPLRWTHRTTQQVETAPADREALSISDALTSATISTSSVLNTVREYRQKYPGCVLLVRVGDFYELYFDHADDIGGDLLGLQVVDKKFRNGTVRFTGFPARSLDRYLELLVAKHGRNVALCEQFQEPLRRTFTRKVTRVVTPGTLIDEQYADNTRMHNYIVSIARINPRFVEHRQMVAKWQREKAAIEEKHAAEVSRIIADARRKWERRREELDASQSKRGPGRPQKRRGTVPIELLLPEEFDPASVRVPDPPAIPLRPDFSTGVDGDSSSEEICLGLAWLDLATGDFMTCVSSPSSLPTDLARIRPREILVDETDIMAHDMVNAMYPYSSATPQIAGQPAVTHVPTASFHKWSQPQMPDTGHPSAPDIVNESVEKPCNSLNPNVCWQLSAPSHSLIMTPDMLLLEAAELSSSEQTAARALLNYVLDTQLGLLPPLQPPKRYQVEGHMKMSAATIQALELIRPQLSSDRGSTEHTLLSEIDYTKTSSGARLLAKRLTAPSTSIDIIEQRMDLLEFFGMNSRARELVRERLEGISDIERAVNKLSLNCGGPHDLLDIARTLREVAKIKQILEDALVSKRQSTDIRWRHSQCKRAAASYRPPDTIMDVAQRKTTALQTLVPLVHNIEFKIRKDAERDIR</sequence>
<accession>A0ACC1JD75</accession>
<comment type="caution">
    <text evidence="1">The sequence shown here is derived from an EMBL/GenBank/DDBJ whole genome shotgun (WGS) entry which is preliminary data.</text>
</comment>
<proteinExistence type="predicted"/>
<dbReference type="Proteomes" id="UP001150603">
    <property type="component" value="Unassembled WGS sequence"/>
</dbReference>
<evidence type="ECO:0000313" key="1">
    <source>
        <dbReference type="EMBL" id="KAJ1948159.1"/>
    </source>
</evidence>
<dbReference type="EMBL" id="JANBPW010000823">
    <property type="protein sequence ID" value="KAJ1948159.1"/>
    <property type="molecule type" value="Genomic_DNA"/>
</dbReference>
<evidence type="ECO:0000313" key="2">
    <source>
        <dbReference type="Proteomes" id="UP001150603"/>
    </source>
</evidence>
<feature type="non-terminal residue" evidence="1">
    <location>
        <position position="648"/>
    </location>
</feature>
<protein>
    <submittedName>
        <fullName evidence="1">MutS protein 1</fullName>
    </submittedName>
</protein>
<keyword evidence="2" id="KW-1185">Reference proteome</keyword>
<name>A0ACC1JD75_9FUNG</name>